<dbReference type="PANTHER" id="PTHR46268:SF15">
    <property type="entry name" value="UNIVERSAL STRESS PROTEIN HP_0031"/>
    <property type="match status" value="1"/>
</dbReference>
<dbReference type="Proteomes" id="UP000035017">
    <property type="component" value="Unassembled WGS sequence"/>
</dbReference>
<feature type="domain" description="UspA" evidence="2">
    <location>
        <begin position="157"/>
        <end position="274"/>
    </location>
</feature>
<dbReference type="InterPro" id="IPR006016">
    <property type="entry name" value="UspA"/>
</dbReference>
<dbReference type="OrthoDB" id="9804721at2"/>
<dbReference type="PANTHER" id="PTHR46268">
    <property type="entry name" value="STRESS RESPONSE PROTEIN NHAX"/>
    <property type="match status" value="1"/>
</dbReference>
<comment type="caution">
    <text evidence="3">The sequence shown here is derived from an EMBL/GenBank/DDBJ whole genome shotgun (WGS) entry which is preliminary data.</text>
</comment>
<evidence type="ECO:0000313" key="4">
    <source>
        <dbReference type="Proteomes" id="UP000035017"/>
    </source>
</evidence>
<name>A0A0D0KHX6_AGRTU</name>
<organism evidence="3 4">
    <name type="scientific">Agrobacterium tumefaciens</name>
    <dbReference type="NCBI Taxonomy" id="358"/>
    <lineage>
        <taxon>Bacteria</taxon>
        <taxon>Pseudomonadati</taxon>
        <taxon>Pseudomonadota</taxon>
        <taxon>Alphaproteobacteria</taxon>
        <taxon>Hyphomicrobiales</taxon>
        <taxon>Rhizobiaceae</taxon>
        <taxon>Rhizobium/Agrobacterium group</taxon>
        <taxon>Agrobacterium</taxon>
        <taxon>Agrobacterium tumefaciens complex</taxon>
    </lineage>
</organism>
<sequence>MGYKTILAVMDTAENAHGLGDFVATLAQTYASHVIGLHMETAETAPLAAPMEFPDPVTIQAMQEVAHQETTEVEAIFKAKMAAEQISSEWRTGMSSVGYGSSAAIQSARCADLVIARQSTESSISDSRLDLDNFLYETGRPILLVPHVLRSPKSVRRVMIAWNGSREATRATFDAMPFLLAAESVEIFSVGAEDNDTQSAELAGSEIAATLARHGINVVVTSEQRAHTLAPEKAIEQRLSDNSIDLLVMGAYGHSRWWEMLFGGVTRSLLGKMTALTLMSR</sequence>
<gene>
    <name evidence="3" type="ORF">RU07_19725</name>
</gene>
<evidence type="ECO:0000259" key="2">
    <source>
        <dbReference type="Pfam" id="PF00582"/>
    </source>
</evidence>
<comment type="similarity">
    <text evidence="1">Belongs to the universal stress protein A family.</text>
</comment>
<dbReference type="Pfam" id="PF00582">
    <property type="entry name" value="Usp"/>
    <property type="match status" value="1"/>
</dbReference>
<protein>
    <submittedName>
        <fullName evidence="3">Universal stress protein</fullName>
    </submittedName>
</protein>
<reference evidence="3 4" key="1">
    <citation type="submission" date="2014-12" db="EMBL/GenBank/DDBJ databases">
        <title>16Stimator: statistical estimation of ribosomal gene copy numbers from draft genome assemblies.</title>
        <authorList>
            <person name="Perisin M.A."/>
            <person name="Vetter M."/>
            <person name="Gilbert J.A."/>
            <person name="Bergelson J."/>
        </authorList>
    </citation>
    <scope>NUCLEOTIDE SEQUENCE [LARGE SCALE GENOMIC DNA]</scope>
    <source>
        <strain evidence="3 4">MEJ076</strain>
    </source>
</reference>
<proteinExistence type="inferred from homology"/>
<evidence type="ECO:0000256" key="1">
    <source>
        <dbReference type="ARBA" id="ARBA00008791"/>
    </source>
</evidence>
<accession>A0A0D0KHX6</accession>
<evidence type="ECO:0000313" key="3">
    <source>
        <dbReference type="EMBL" id="KIP98933.1"/>
    </source>
</evidence>
<dbReference type="CDD" id="cd00293">
    <property type="entry name" value="USP-like"/>
    <property type="match status" value="1"/>
</dbReference>
<dbReference type="Gene3D" id="3.40.50.12370">
    <property type="match status" value="1"/>
</dbReference>
<dbReference type="EMBL" id="JXQV01000030">
    <property type="protein sequence ID" value="KIP98933.1"/>
    <property type="molecule type" value="Genomic_DNA"/>
</dbReference>
<dbReference type="SUPFAM" id="SSF52402">
    <property type="entry name" value="Adenine nucleotide alpha hydrolases-like"/>
    <property type="match status" value="2"/>
</dbReference>
<dbReference type="AlphaFoldDB" id="A0A0D0KHX6"/>